<organism evidence="2 3">
    <name type="scientific">Nitratifractor salsuginis (strain DSM 16511 / JCM 12458 / E9I37-1)</name>
    <dbReference type="NCBI Taxonomy" id="749222"/>
    <lineage>
        <taxon>Bacteria</taxon>
        <taxon>Pseudomonadati</taxon>
        <taxon>Campylobacterota</taxon>
        <taxon>Epsilonproteobacteria</taxon>
        <taxon>Campylobacterales</taxon>
        <taxon>Sulfurovaceae</taxon>
        <taxon>Nitratifractor</taxon>
    </lineage>
</organism>
<sequence>MPVKKYPIRMCIACRNREPQHTLIRIQFESGQVMPYRGFGRSSYICRSCSQDSKRIKQLSKRFRIQEDVLVKLLKECTTDG</sequence>
<reference evidence="2 3" key="1">
    <citation type="journal article" date="2011" name="Stand. Genomic Sci.">
        <title>Complete genome sequence of Nitratifractor salsuginis type strain (E9I37-1).</title>
        <authorList>
            <person name="Anderson I."/>
            <person name="Sikorski J."/>
            <person name="Zeytun A."/>
            <person name="Nolan M."/>
            <person name="Lapidus A."/>
            <person name="Lucas S."/>
            <person name="Hammon N."/>
            <person name="Deshpande S."/>
            <person name="Cheng J.F."/>
            <person name="Tapia R."/>
            <person name="Han C."/>
            <person name="Goodwin L."/>
            <person name="Pitluck S."/>
            <person name="Liolios K."/>
            <person name="Pagani I."/>
            <person name="Ivanova N."/>
            <person name="Huntemann M."/>
            <person name="Mavromatis K."/>
            <person name="Ovchinikova G."/>
            <person name="Pati A."/>
            <person name="Chen A."/>
            <person name="Palaniappan K."/>
            <person name="Land M."/>
            <person name="Hauser L."/>
            <person name="Brambilla E.M."/>
            <person name="Ngatchou-Djao O.D."/>
            <person name="Rohde M."/>
            <person name="Tindall B.J."/>
            <person name="Goker M."/>
            <person name="Detter J.C."/>
            <person name="Woyke T."/>
            <person name="Bristow J."/>
            <person name="Eisen J.A."/>
            <person name="Markowitz V."/>
            <person name="Hugenholtz P."/>
            <person name="Klenk H.P."/>
            <person name="Kyrpides N.C."/>
        </authorList>
    </citation>
    <scope>NUCLEOTIDE SEQUENCE [LARGE SCALE GENOMIC DNA]</scope>
    <source>
        <strain evidence="3">DSM 16511 / JCM 12458 / E9I37-1</strain>
    </source>
</reference>
<dbReference type="InterPro" id="IPR007393">
    <property type="entry name" value="YlxR_dom"/>
</dbReference>
<name>E6X273_NITSE</name>
<reference evidence="3" key="2">
    <citation type="submission" date="2011-01" db="EMBL/GenBank/DDBJ databases">
        <title>The complete genome of Nitratifractor salsuginis DSM 16511.</title>
        <authorList>
            <consortium name="US DOE Joint Genome Institute (JGI-PGF)"/>
            <person name="Lucas S."/>
            <person name="Copeland A."/>
            <person name="Lapidus A."/>
            <person name="Bruce D."/>
            <person name="Goodwin L."/>
            <person name="Pitluck S."/>
            <person name="Kyrpides N."/>
            <person name="Mavromatis K."/>
            <person name="Ivanova N."/>
            <person name="Mikhailova N."/>
            <person name="Zeytun A."/>
            <person name="Detter J.C."/>
            <person name="Tapia R."/>
            <person name="Han C."/>
            <person name="Land M."/>
            <person name="Hauser L."/>
            <person name="Markowitz V."/>
            <person name="Cheng J.-F."/>
            <person name="Hugenholtz P."/>
            <person name="Woyke T."/>
            <person name="Wu D."/>
            <person name="Tindall B."/>
            <person name="Schuetze A."/>
            <person name="Brambilla E."/>
            <person name="Klenk H.-P."/>
            <person name="Eisen J.A."/>
        </authorList>
    </citation>
    <scope>NUCLEOTIDE SEQUENCE [LARGE SCALE GENOMIC DNA]</scope>
    <source>
        <strain evidence="3">DSM 16511 / JCM 12458 / E9I37-1</strain>
    </source>
</reference>
<dbReference type="AlphaFoldDB" id="E6X273"/>
<evidence type="ECO:0000313" key="2">
    <source>
        <dbReference type="EMBL" id="ADV47142.1"/>
    </source>
</evidence>
<dbReference type="SUPFAM" id="SSF64376">
    <property type="entry name" value="YlxR-like"/>
    <property type="match status" value="1"/>
</dbReference>
<dbReference type="KEGG" id="nsa:Nitsa_1898"/>
<gene>
    <name evidence="2" type="ordered locus">Nitsa_1898</name>
</gene>
<dbReference type="EMBL" id="CP002452">
    <property type="protein sequence ID" value="ADV47142.1"/>
    <property type="molecule type" value="Genomic_DNA"/>
</dbReference>
<protein>
    <recommendedName>
        <fullName evidence="1">YlxR domain-containing protein</fullName>
    </recommendedName>
</protein>
<evidence type="ECO:0000313" key="3">
    <source>
        <dbReference type="Proteomes" id="UP000008633"/>
    </source>
</evidence>
<dbReference type="Proteomes" id="UP000008633">
    <property type="component" value="Chromosome"/>
</dbReference>
<feature type="domain" description="YlxR" evidence="1">
    <location>
        <begin position="9"/>
        <end position="71"/>
    </location>
</feature>
<keyword evidence="3" id="KW-1185">Reference proteome</keyword>
<dbReference type="Pfam" id="PF04296">
    <property type="entry name" value="YlxR"/>
    <property type="match status" value="1"/>
</dbReference>
<proteinExistence type="predicted"/>
<dbReference type="Gene3D" id="3.30.1230.10">
    <property type="entry name" value="YlxR-like"/>
    <property type="match status" value="1"/>
</dbReference>
<evidence type="ECO:0000259" key="1">
    <source>
        <dbReference type="Pfam" id="PF04296"/>
    </source>
</evidence>
<accession>E6X273</accession>
<dbReference type="OrthoDB" id="5518171at2"/>
<dbReference type="RefSeq" id="WP_013554827.1">
    <property type="nucleotide sequence ID" value="NC_014935.1"/>
</dbReference>
<dbReference type="HOGENOM" id="CLU_177573_1_0_7"/>
<dbReference type="eggNOG" id="COG2740">
    <property type="taxonomic scope" value="Bacteria"/>
</dbReference>
<dbReference type="InterPro" id="IPR035931">
    <property type="entry name" value="YlxR-like_sf"/>
</dbReference>
<dbReference type="STRING" id="749222.Nitsa_1898"/>